<evidence type="ECO:0000256" key="1">
    <source>
        <dbReference type="SAM" id="Phobius"/>
    </source>
</evidence>
<keyword evidence="3" id="KW-1185">Reference proteome</keyword>
<organism evidence="2 3">
    <name type="scientific">Nocardioides nanhaiensis</name>
    <dbReference type="NCBI Taxonomy" id="1476871"/>
    <lineage>
        <taxon>Bacteria</taxon>
        <taxon>Bacillati</taxon>
        <taxon>Actinomycetota</taxon>
        <taxon>Actinomycetes</taxon>
        <taxon>Propionibacteriales</taxon>
        <taxon>Nocardioidaceae</taxon>
        <taxon>Nocardioides</taxon>
    </lineage>
</organism>
<dbReference type="RefSeq" id="WP_345271201.1">
    <property type="nucleotide sequence ID" value="NZ_BAABIM010000005.1"/>
</dbReference>
<feature type="transmembrane region" description="Helical" evidence="1">
    <location>
        <begin position="12"/>
        <end position="31"/>
    </location>
</feature>
<dbReference type="Proteomes" id="UP001500621">
    <property type="component" value="Unassembled WGS sequence"/>
</dbReference>
<accession>A0ABP8WYQ7</accession>
<evidence type="ECO:0008006" key="4">
    <source>
        <dbReference type="Google" id="ProtNLM"/>
    </source>
</evidence>
<comment type="caution">
    <text evidence="2">The sequence shown here is derived from an EMBL/GenBank/DDBJ whole genome shotgun (WGS) entry which is preliminary data.</text>
</comment>
<feature type="transmembrane region" description="Helical" evidence="1">
    <location>
        <begin position="97"/>
        <end position="117"/>
    </location>
</feature>
<feature type="transmembrane region" description="Helical" evidence="1">
    <location>
        <begin position="43"/>
        <end position="65"/>
    </location>
</feature>
<evidence type="ECO:0000313" key="3">
    <source>
        <dbReference type="Proteomes" id="UP001500621"/>
    </source>
</evidence>
<protein>
    <recommendedName>
        <fullName evidence="4">Integral membrane protein</fullName>
    </recommendedName>
</protein>
<proteinExistence type="predicted"/>
<sequence>MSGHQETPAPLVVTASLVALEGLALLGIAVVELADLTGDRVSLGISVAVFFIVYGALLLVAGLALVRRAPWARGPALMSQLIALGVAWYLRDAPLPAAVVAVTAVVAIAGIVHPASIEALESEAG</sequence>
<keyword evidence="1" id="KW-0472">Membrane</keyword>
<evidence type="ECO:0000313" key="2">
    <source>
        <dbReference type="EMBL" id="GAA4696862.1"/>
    </source>
</evidence>
<name>A0ABP8WYQ7_9ACTN</name>
<gene>
    <name evidence="2" type="ORF">GCM10023226_39120</name>
</gene>
<dbReference type="EMBL" id="BAABIM010000005">
    <property type="protein sequence ID" value="GAA4696862.1"/>
    <property type="molecule type" value="Genomic_DNA"/>
</dbReference>
<keyword evidence="1" id="KW-0812">Transmembrane</keyword>
<reference evidence="3" key="1">
    <citation type="journal article" date="2019" name="Int. J. Syst. Evol. Microbiol.">
        <title>The Global Catalogue of Microorganisms (GCM) 10K type strain sequencing project: providing services to taxonomists for standard genome sequencing and annotation.</title>
        <authorList>
            <consortium name="The Broad Institute Genomics Platform"/>
            <consortium name="The Broad Institute Genome Sequencing Center for Infectious Disease"/>
            <person name="Wu L."/>
            <person name="Ma J."/>
        </authorList>
    </citation>
    <scope>NUCLEOTIDE SEQUENCE [LARGE SCALE GENOMIC DNA]</scope>
    <source>
        <strain evidence="3">JCM 18127</strain>
    </source>
</reference>
<keyword evidence="1" id="KW-1133">Transmembrane helix</keyword>